<accession>A0A3M7PVG5</accession>
<proteinExistence type="predicted"/>
<organism evidence="1 2">
    <name type="scientific">Brachionus plicatilis</name>
    <name type="common">Marine rotifer</name>
    <name type="synonym">Brachionus muelleri</name>
    <dbReference type="NCBI Taxonomy" id="10195"/>
    <lineage>
        <taxon>Eukaryota</taxon>
        <taxon>Metazoa</taxon>
        <taxon>Spiralia</taxon>
        <taxon>Gnathifera</taxon>
        <taxon>Rotifera</taxon>
        <taxon>Eurotatoria</taxon>
        <taxon>Monogononta</taxon>
        <taxon>Pseudotrocha</taxon>
        <taxon>Ploima</taxon>
        <taxon>Brachionidae</taxon>
        <taxon>Brachionus</taxon>
    </lineage>
</organism>
<comment type="caution">
    <text evidence="1">The sequence shown here is derived from an EMBL/GenBank/DDBJ whole genome shotgun (WGS) entry which is preliminary data.</text>
</comment>
<keyword evidence="2" id="KW-1185">Reference proteome</keyword>
<name>A0A3M7PVG5_BRAPC</name>
<feature type="non-terminal residue" evidence="1">
    <location>
        <position position="1"/>
    </location>
</feature>
<evidence type="ECO:0000313" key="1">
    <source>
        <dbReference type="EMBL" id="RNA03107.1"/>
    </source>
</evidence>
<dbReference type="AlphaFoldDB" id="A0A3M7PVG5"/>
<evidence type="ECO:0000313" key="2">
    <source>
        <dbReference type="Proteomes" id="UP000276133"/>
    </source>
</evidence>
<dbReference type="EMBL" id="REGN01008629">
    <property type="protein sequence ID" value="RNA03107.1"/>
    <property type="molecule type" value="Genomic_DNA"/>
</dbReference>
<sequence>FFNHSTVVIFRSFRYQDKIIKTLNRFCTILVKVTNQKQRLELIGNIPAIYKDNYWQHYDEEQVPELFGKIDPKLSRNLDFFSIRVSSLFLLRHPSKNIKFIKSLIEAFGFGLGYFYTLRRKIPTSHSSCKLFLNLINSKTYSKIYFYLFEN</sequence>
<dbReference type="Proteomes" id="UP000276133">
    <property type="component" value="Unassembled WGS sequence"/>
</dbReference>
<protein>
    <submittedName>
        <fullName evidence="1">Uncharacterized protein</fullName>
    </submittedName>
</protein>
<gene>
    <name evidence="1" type="ORF">BpHYR1_034537</name>
</gene>
<reference evidence="1 2" key="1">
    <citation type="journal article" date="2018" name="Sci. Rep.">
        <title>Genomic signatures of local adaptation to the degree of environmental predictability in rotifers.</title>
        <authorList>
            <person name="Franch-Gras L."/>
            <person name="Hahn C."/>
            <person name="Garcia-Roger E.M."/>
            <person name="Carmona M.J."/>
            <person name="Serra M."/>
            <person name="Gomez A."/>
        </authorList>
    </citation>
    <scope>NUCLEOTIDE SEQUENCE [LARGE SCALE GENOMIC DNA]</scope>
    <source>
        <strain evidence="1">HYR1</strain>
    </source>
</reference>